<evidence type="ECO:0000313" key="3">
    <source>
        <dbReference type="EMBL" id="CAE7413653.1"/>
    </source>
</evidence>
<gene>
    <name evidence="3" type="primary">ubiE</name>
    <name evidence="3" type="ORF">SPIL2461_LOCUS10201</name>
</gene>
<dbReference type="OrthoDB" id="4062651at2759"/>
<dbReference type="SUPFAM" id="SSF47473">
    <property type="entry name" value="EF-hand"/>
    <property type="match status" value="1"/>
</dbReference>
<protein>
    <submittedName>
        <fullName evidence="3">UbiE protein</fullName>
    </submittedName>
</protein>
<organism evidence="3 4">
    <name type="scientific">Symbiodinium pilosum</name>
    <name type="common">Dinoflagellate</name>
    <dbReference type="NCBI Taxonomy" id="2952"/>
    <lineage>
        <taxon>Eukaryota</taxon>
        <taxon>Sar</taxon>
        <taxon>Alveolata</taxon>
        <taxon>Dinophyceae</taxon>
        <taxon>Suessiales</taxon>
        <taxon>Symbiodiniaceae</taxon>
        <taxon>Symbiodinium</taxon>
    </lineage>
</organism>
<dbReference type="PROSITE" id="PS50222">
    <property type="entry name" value="EF_HAND_2"/>
    <property type="match status" value="1"/>
</dbReference>
<dbReference type="EMBL" id="CAJNIZ010018657">
    <property type="protein sequence ID" value="CAE7413653.1"/>
    <property type="molecule type" value="Genomic_DNA"/>
</dbReference>
<dbReference type="GO" id="GO:0005509">
    <property type="term" value="F:calcium ion binding"/>
    <property type="evidence" value="ECO:0007669"/>
    <property type="project" value="InterPro"/>
</dbReference>
<evidence type="ECO:0000313" key="4">
    <source>
        <dbReference type="Proteomes" id="UP000649617"/>
    </source>
</evidence>
<dbReference type="PROSITE" id="PS00018">
    <property type="entry name" value="EF_HAND_1"/>
    <property type="match status" value="1"/>
</dbReference>
<dbReference type="AlphaFoldDB" id="A0A812QZW9"/>
<comment type="caution">
    <text evidence="3">The sequence shown here is derived from an EMBL/GenBank/DDBJ whole genome shotgun (WGS) entry which is preliminary data.</text>
</comment>
<feature type="domain" description="EF-hand" evidence="2">
    <location>
        <begin position="24"/>
        <end position="59"/>
    </location>
</feature>
<keyword evidence="1" id="KW-0106">Calcium</keyword>
<accession>A0A812QZW9</accession>
<dbReference type="InterPro" id="IPR018247">
    <property type="entry name" value="EF_Hand_1_Ca_BS"/>
</dbReference>
<keyword evidence="4" id="KW-1185">Reference proteome</keyword>
<sequence>AQSAPPALDWTEFVAALADLGDPKAETFLRRGFDAADSDGDGLLGMKELASLMHADHTRHALLLQEYMVALCGRDSPGARFDWDAFRAHFRSPAEEREPRAGAD</sequence>
<name>A0A812QZW9_SYMPI</name>
<proteinExistence type="predicted"/>
<feature type="non-terminal residue" evidence="3">
    <location>
        <position position="104"/>
    </location>
</feature>
<feature type="non-terminal residue" evidence="3">
    <location>
        <position position="1"/>
    </location>
</feature>
<evidence type="ECO:0000256" key="1">
    <source>
        <dbReference type="ARBA" id="ARBA00022837"/>
    </source>
</evidence>
<dbReference type="Gene3D" id="1.10.238.10">
    <property type="entry name" value="EF-hand"/>
    <property type="match status" value="1"/>
</dbReference>
<dbReference type="InterPro" id="IPR002048">
    <property type="entry name" value="EF_hand_dom"/>
</dbReference>
<reference evidence="3" key="1">
    <citation type="submission" date="2021-02" db="EMBL/GenBank/DDBJ databases">
        <authorList>
            <person name="Dougan E. K."/>
            <person name="Rhodes N."/>
            <person name="Thang M."/>
            <person name="Chan C."/>
        </authorList>
    </citation>
    <scope>NUCLEOTIDE SEQUENCE</scope>
</reference>
<dbReference type="InterPro" id="IPR011992">
    <property type="entry name" value="EF-hand-dom_pair"/>
</dbReference>
<evidence type="ECO:0000259" key="2">
    <source>
        <dbReference type="PROSITE" id="PS50222"/>
    </source>
</evidence>
<dbReference type="Proteomes" id="UP000649617">
    <property type="component" value="Unassembled WGS sequence"/>
</dbReference>